<dbReference type="SUPFAM" id="SSF50978">
    <property type="entry name" value="WD40 repeat-like"/>
    <property type="match status" value="1"/>
</dbReference>
<feature type="repeat" description="WD" evidence="3">
    <location>
        <begin position="114"/>
        <end position="148"/>
    </location>
</feature>
<dbReference type="AlphaFoldDB" id="A0AAN9TJ43"/>
<keyword evidence="6" id="KW-1185">Reference proteome</keyword>
<dbReference type="GO" id="GO:0006261">
    <property type="term" value="P:DNA-templated DNA replication"/>
    <property type="evidence" value="ECO:0007669"/>
    <property type="project" value="TreeGrafter"/>
</dbReference>
<dbReference type="PROSITE" id="PS50082">
    <property type="entry name" value="WD_REPEATS_2"/>
    <property type="match status" value="2"/>
</dbReference>
<reference evidence="5 6" key="1">
    <citation type="submission" date="2024-03" db="EMBL/GenBank/DDBJ databases">
        <title>Adaptation during the transition from Ophiocordyceps entomopathogen to insect associate is accompanied by gene loss and intensified selection.</title>
        <authorList>
            <person name="Ward C.M."/>
            <person name="Onetto C.A."/>
            <person name="Borneman A.R."/>
        </authorList>
    </citation>
    <scope>NUCLEOTIDE SEQUENCE [LARGE SCALE GENOMIC DNA]</scope>
    <source>
        <strain evidence="5">AWRI1</strain>
        <tissue evidence="5">Single Adult Female</tissue>
    </source>
</reference>
<evidence type="ECO:0000313" key="6">
    <source>
        <dbReference type="Proteomes" id="UP001367676"/>
    </source>
</evidence>
<dbReference type="CDD" id="cd02961">
    <property type="entry name" value="PDI_a_family"/>
    <property type="match status" value="1"/>
</dbReference>
<dbReference type="InterPro" id="IPR036249">
    <property type="entry name" value="Thioredoxin-like_sf"/>
</dbReference>
<dbReference type="PANTHER" id="PTHR18763">
    <property type="entry name" value="WD-REPEAT PROTEIN 18"/>
    <property type="match status" value="1"/>
</dbReference>
<dbReference type="EMBL" id="JBBCAQ010000022">
    <property type="protein sequence ID" value="KAK7590159.1"/>
    <property type="molecule type" value="Genomic_DNA"/>
</dbReference>
<dbReference type="GO" id="GO:0006364">
    <property type="term" value="P:rRNA processing"/>
    <property type="evidence" value="ECO:0007669"/>
    <property type="project" value="TreeGrafter"/>
</dbReference>
<dbReference type="PANTHER" id="PTHR18763:SF0">
    <property type="entry name" value="WD REPEAT-CONTAINING PROTEIN 18"/>
    <property type="match status" value="1"/>
</dbReference>
<dbReference type="Pfam" id="PF00085">
    <property type="entry name" value="Thioredoxin"/>
    <property type="match status" value="1"/>
</dbReference>
<gene>
    <name evidence="5" type="ORF">V9T40_001772</name>
</gene>
<comment type="caution">
    <text evidence="5">The sequence shown here is derived from an EMBL/GenBank/DDBJ whole genome shotgun (WGS) entry which is preliminary data.</text>
</comment>
<sequence length="487" mass="54376">MNTITDAIFATNTINNIRVLDLKCGTELMHYNSGVIKPKCLNIMQNDYVLAAEEGPLIYAWPINSSEKLQSIRMLCPGKIGCFSLSPDGLYIAVSVDNKLLLWQMSTGKLLNTVSAHYQPISVVRWTQESSDIVTGGEDGLICVWRLSQLAIANYMYLGIVSSEFSKSQATPRYTFSDHSIKITDLYVGFGELKARLFTASDDKTCKIYDLESGSQLLSIVFETRPTSVIVDIPENNFFIGTADGSIKLISLLDPPRNLDHHFEENRNSVFAGHTKPITCMALSTDESTLVSGSKDETIKLWYVTSRQCLRTISMRAVVTNIIVKSISKTFNSHEYQSKCVLKDFQKSYDQNTPETTELYCPNDLFSSSSASSDSEDEVTALREKVTMLTQLNEELFNFARGKTVEKNDSSPVGNEQKNAPWCPHSRAMEKDFAQAAKKLANEGSPIKLAKIDSTKAPTLEDEYDIDLYPTLKFFKDGQATKYKGNL</sequence>
<keyword evidence="2" id="KW-0677">Repeat</keyword>
<dbReference type="SMART" id="SM00320">
    <property type="entry name" value="WD40"/>
    <property type="match status" value="5"/>
</dbReference>
<accession>A0AAN9TJ43</accession>
<dbReference type="InterPro" id="IPR045227">
    <property type="entry name" value="WDR18/Ipi3/RID3"/>
</dbReference>
<dbReference type="Pfam" id="PF00400">
    <property type="entry name" value="WD40"/>
    <property type="match status" value="3"/>
</dbReference>
<dbReference type="Gene3D" id="3.40.30.10">
    <property type="entry name" value="Glutaredoxin"/>
    <property type="match status" value="1"/>
</dbReference>
<evidence type="ECO:0000256" key="3">
    <source>
        <dbReference type="PROSITE-ProRule" id="PRU00221"/>
    </source>
</evidence>
<dbReference type="InterPro" id="IPR013766">
    <property type="entry name" value="Thioredoxin_domain"/>
</dbReference>
<organism evidence="5 6">
    <name type="scientific">Parthenolecanium corni</name>
    <dbReference type="NCBI Taxonomy" id="536013"/>
    <lineage>
        <taxon>Eukaryota</taxon>
        <taxon>Metazoa</taxon>
        <taxon>Ecdysozoa</taxon>
        <taxon>Arthropoda</taxon>
        <taxon>Hexapoda</taxon>
        <taxon>Insecta</taxon>
        <taxon>Pterygota</taxon>
        <taxon>Neoptera</taxon>
        <taxon>Paraneoptera</taxon>
        <taxon>Hemiptera</taxon>
        <taxon>Sternorrhyncha</taxon>
        <taxon>Coccoidea</taxon>
        <taxon>Coccidae</taxon>
        <taxon>Parthenolecanium</taxon>
    </lineage>
</organism>
<name>A0AAN9TJ43_9HEMI</name>
<dbReference type="PROSITE" id="PS50294">
    <property type="entry name" value="WD_REPEATS_REGION"/>
    <property type="match status" value="2"/>
</dbReference>
<feature type="domain" description="Thioredoxin" evidence="4">
    <location>
        <begin position="420"/>
        <end position="485"/>
    </location>
</feature>
<evidence type="ECO:0000313" key="5">
    <source>
        <dbReference type="EMBL" id="KAK7590159.1"/>
    </source>
</evidence>
<evidence type="ECO:0000256" key="1">
    <source>
        <dbReference type="ARBA" id="ARBA00022574"/>
    </source>
</evidence>
<dbReference type="InterPro" id="IPR036322">
    <property type="entry name" value="WD40_repeat_dom_sf"/>
</dbReference>
<dbReference type="InterPro" id="IPR020472">
    <property type="entry name" value="WD40_PAC1"/>
</dbReference>
<dbReference type="InterPro" id="IPR015943">
    <property type="entry name" value="WD40/YVTN_repeat-like_dom_sf"/>
</dbReference>
<dbReference type="InterPro" id="IPR001680">
    <property type="entry name" value="WD40_rpt"/>
</dbReference>
<dbReference type="PRINTS" id="PR00320">
    <property type="entry name" value="GPROTEINBRPT"/>
</dbReference>
<evidence type="ECO:0000256" key="2">
    <source>
        <dbReference type="ARBA" id="ARBA00022737"/>
    </source>
</evidence>
<dbReference type="GO" id="GO:0120330">
    <property type="term" value="C:rixosome complex"/>
    <property type="evidence" value="ECO:0007669"/>
    <property type="project" value="TreeGrafter"/>
</dbReference>
<keyword evidence="1 3" id="KW-0853">WD repeat</keyword>
<feature type="repeat" description="WD" evidence="3">
    <location>
        <begin position="271"/>
        <end position="312"/>
    </location>
</feature>
<dbReference type="Gene3D" id="2.130.10.10">
    <property type="entry name" value="YVTN repeat-like/Quinoprotein amine dehydrogenase"/>
    <property type="match status" value="2"/>
</dbReference>
<dbReference type="SUPFAM" id="SSF52833">
    <property type="entry name" value="Thioredoxin-like"/>
    <property type="match status" value="1"/>
</dbReference>
<dbReference type="GO" id="GO:0005656">
    <property type="term" value="C:nuclear pre-replicative complex"/>
    <property type="evidence" value="ECO:0007669"/>
    <property type="project" value="TreeGrafter"/>
</dbReference>
<proteinExistence type="predicted"/>
<evidence type="ECO:0000259" key="4">
    <source>
        <dbReference type="Pfam" id="PF00085"/>
    </source>
</evidence>
<dbReference type="Proteomes" id="UP001367676">
    <property type="component" value="Unassembled WGS sequence"/>
</dbReference>
<protein>
    <recommendedName>
        <fullName evidence="4">Thioredoxin domain-containing protein</fullName>
    </recommendedName>
</protein>